<dbReference type="EMBL" id="CAOQHR010000002">
    <property type="protein sequence ID" value="CAI6314969.1"/>
    <property type="molecule type" value="Genomic_DNA"/>
</dbReference>
<gene>
    <name evidence="1" type="ORF">PDIGIT_LOCUS3365</name>
</gene>
<organism evidence="1 2">
    <name type="scientific">Periconia digitata</name>
    <dbReference type="NCBI Taxonomy" id="1303443"/>
    <lineage>
        <taxon>Eukaryota</taxon>
        <taxon>Fungi</taxon>
        <taxon>Dikarya</taxon>
        <taxon>Ascomycota</taxon>
        <taxon>Pezizomycotina</taxon>
        <taxon>Dothideomycetes</taxon>
        <taxon>Pleosporomycetidae</taxon>
        <taxon>Pleosporales</taxon>
        <taxon>Massarineae</taxon>
        <taxon>Periconiaceae</taxon>
        <taxon>Periconia</taxon>
    </lineage>
</organism>
<dbReference type="AlphaFoldDB" id="A0A9W4U8I3"/>
<accession>A0A9W4U8I3</accession>
<protein>
    <submittedName>
        <fullName evidence="1">Uncharacterized protein</fullName>
    </submittedName>
</protein>
<evidence type="ECO:0000313" key="2">
    <source>
        <dbReference type="Proteomes" id="UP001152607"/>
    </source>
</evidence>
<proteinExistence type="predicted"/>
<comment type="caution">
    <text evidence="1">The sequence shown here is derived from an EMBL/GenBank/DDBJ whole genome shotgun (WGS) entry which is preliminary data.</text>
</comment>
<sequence length="57" mass="6656">MRKPLRSPPSFSRWRVARVNGRHHVWRATACQARFPTRTIVVIPQSFIKSRKLTAAK</sequence>
<dbReference type="Proteomes" id="UP001152607">
    <property type="component" value="Unassembled WGS sequence"/>
</dbReference>
<keyword evidence="2" id="KW-1185">Reference proteome</keyword>
<name>A0A9W4U8I3_9PLEO</name>
<reference evidence="1" key="1">
    <citation type="submission" date="2023-01" db="EMBL/GenBank/DDBJ databases">
        <authorList>
            <person name="Van Ghelder C."/>
            <person name="Rancurel C."/>
        </authorList>
    </citation>
    <scope>NUCLEOTIDE SEQUENCE</scope>
    <source>
        <strain evidence="1">CNCM I-4278</strain>
    </source>
</reference>
<evidence type="ECO:0000313" key="1">
    <source>
        <dbReference type="EMBL" id="CAI6314969.1"/>
    </source>
</evidence>